<dbReference type="AlphaFoldDB" id="A0A2G5DKX0"/>
<dbReference type="PANTHER" id="PTHR36765:SF1">
    <property type="entry name" value="EXPRESSED PROTEIN"/>
    <property type="match status" value="1"/>
</dbReference>
<dbReference type="Proteomes" id="UP000230069">
    <property type="component" value="Unassembled WGS sequence"/>
</dbReference>
<gene>
    <name evidence="2" type="ORF">AQUCO_01700053v1</name>
</gene>
<proteinExistence type="predicted"/>
<feature type="compositionally biased region" description="Polar residues" evidence="1">
    <location>
        <begin position="30"/>
        <end position="48"/>
    </location>
</feature>
<organism evidence="2 3">
    <name type="scientific">Aquilegia coerulea</name>
    <name type="common">Rocky mountain columbine</name>
    <dbReference type="NCBI Taxonomy" id="218851"/>
    <lineage>
        <taxon>Eukaryota</taxon>
        <taxon>Viridiplantae</taxon>
        <taxon>Streptophyta</taxon>
        <taxon>Embryophyta</taxon>
        <taxon>Tracheophyta</taxon>
        <taxon>Spermatophyta</taxon>
        <taxon>Magnoliopsida</taxon>
        <taxon>Ranunculales</taxon>
        <taxon>Ranunculaceae</taxon>
        <taxon>Thalictroideae</taxon>
        <taxon>Aquilegia</taxon>
    </lineage>
</organism>
<evidence type="ECO:0000313" key="3">
    <source>
        <dbReference type="Proteomes" id="UP000230069"/>
    </source>
</evidence>
<dbReference type="PANTHER" id="PTHR36765">
    <property type="entry name" value="EXPRESSED PROTEIN"/>
    <property type="match status" value="1"/>
</dbReference>
<accession>A0A2G5DKX0</accession>
<keyword evidence="3" id="KW-1185">Reference proteome</keyword>
<dbReference type="InParanoid" id="A0A2G5DKX0"/>
<dbReference type="STRING" id="218851.A0A2G5DKX0"/>
<dbReference type="OrthoDB" id="1919921at2759"/>
<protein>
    <submittedName>
        <fullName evidence="2">Uncharacterized protein</fullName>
    </submittedName>
</protein>
<sequence length="216" mass="23995">MGFSNRSSSSSSGEEDGDADWKAAIDSVANGFSINSSYSSKPNGVSSTRNKEEGEEDGENNYKPQPLKLYQIKAQKLLEDLVEKNMVIVNDPIPSFDNEPTPTEGGIRLFRRAPLGITDPIDEVQQPRKRPKILPGEVVNEKSKKFRRQLQTVVVDGVDVMAAARHASQKSLARFEAKDAAAKAAAKREEERVTALKKIRGEKWLPSIAKEMKRRK</sequence>
<evidence type="ECO:0000313" key="2">
    <source>
        <dbReference type="EMBL" id="PIA44170.1"/>
    </source>
</evidence>
<feature type="region of interest" description="Disordered" evidence="1">
    <location>
        <begin position="1"/>
        <end position="66"/>
    </location>
</feature>
<dbReference type="FunCoup" id="A0A2G5DKX0">
    <property type="interactions" value="1293"/>
</dbReference>
<dbReference type="EMBL" id="KZ305034">
    <property type="protein sequence ID" value="PIA44170.1"/>
    <property type="molecule type" value="Genomic_DNA"/>
</dbReference>
<name>A0A2G5DKX0_AQUCA</name>
<evidence type="ECO:0000256" key="1">
    <source>
        <dbReference type="SAM" id="MobiDB-lite"/>
    </source>
</evidence>
<reference evidence="2 3" key="1">
    <citation type="submission" date="2017-09" db="EMBL/GenBank/DDBJ databases">
        <title>WGS assembly of Aquilegia coerulea Goldsmith.</title>
        <authorList>
            <person name="Hodges S."/>
            <person name="Kramer E."/>
            <person name="Nordborg M."/>
            <person name="Tomkins J."/>
            <person name="Borevitz J."/>
            <person name="Derieg N."/>
            <person name="Yan J."/>
            <person name="Mihaltcheva S."/>
            <person name="Hayes R.D."/>
            <person name="Rokhsar D."/>
        </authorList>
    </citation>
    <scope>NUCLEOTIDE SEQUENCE [LARGE SCALE GENOMIC DNA]</scope>
    <source>
        <strain evidence="3">cv. Goldsmith</strain>
    </source>
</reference>